<dbReference type="SUPFAM" id="SSF57701">
    <property type="entry name" value="Zn2/Cys6 DNA-binding domain"/>
    <property type="match status" value="1"/>
</dbReference>
<dbReference type="SMART" id="SM00066">
    <property type="entry name" value="GAL4"/>
    <property type="match status" value="1"/>
</dbReference>
<comment type="subcellular location">
    <subcellularLocation>
        <location evidence="1">Nucleus</location>
    </subcellularLocation>
</comment>
<dbReference type="Pfam" id="PF00172">
    <property type="entry name" value="Zn_clus"/>
    <property type="match status" value="1"/>
</dbReference>
<keyword evidence="3" id="KW-0862">Zinc</keyword>
<dbReference type="CDD" id="cd00067">
    <property type="entry name" value="GAL4"/>
    <property type="match status" value="1"/>
</dbReference>
<keyword evidence="7" id="KW-0539">Nucleus</keyword>
<dbReference type="PROSITE" id="PS50048">
    <property type="entry name" value="ZN2_CY6_FUNGAL_2"/>
    <property type="match status" value="1"/>
</dbReference>
<evidence type="ECO:0000256" key="3">
    <source>
        <dbReference type="ARBA" id="ARBA00022833"/>
    </source>
</evidence>
<comment type="caution">
    <text evidence="10">The sequence shown here is derived from an EMBL/GenBank/DDBJ whole genome shotgun (WGS) entry which is preliminary data.</text>
</comment>
<organism evidence="10 11">
    <name type="scientific">Apiospora marii</name>
    <dbReference type="NCBI Taxonomy" id="335849"/>
    <lineage>
        <taxon>Eukaryota</taxon>
        <taxon>Fungi</taxon>
        <taxon>Dikarya</taxon>
        <taxon>Ascomycota</taxon>
        <taxon>Pezizomycotina</taxon>
        <taxon>Sordariomycetes</taxon>
        <taxon>Xylariomycetidae</taxon>
        <taxon>Amphisphaeriales</taxon>
        <taxon>Apiosporaceae</taxon>
        <taxon>Apiospora</taxon>
    </lineage>
</organism>
<feature type="region of interest" description="Disordered" evidence="8">
    <location>
        <begin position="94"/>
        <end position="135"/>
    </location>
</feature>
<evidence type="ECO:0000256" key="6">
    <source>
        <dbReference type="ARBA" id="ARBA00023163"/>
    </source>
</evidence>
<dbReference type="CDD" id="cd12148">
    <property type="entry name" value="fungal_TF_MHR"/>
    <property type="match status" value="1"/>
</dbReference>
<accession>A0ABR1S5K5</accession>
<evidence type="ECO:0000256" key="5">
    <source>
        <dbReference type="ARBA" id="ARBA00023125"/>
    </source>
</evidence>
<dbReference type="InterPro" id="IPR051615">
    <property type="entry name" value="Transcr_Regulatory_Elem"/>
</dbReference>
<dbReference type="EMBL" id="JAQQWI010000007">
    <property type="protein sequence ID" value="KAK8027001.1"/>
    <property type="molecule type" value="Genomic_DNA"/>
</dbReference>
<dbReference type="SMART" id="SM00906">
    <property type="entry name" value="Fungal_trans"/>
    <property type="match status" value="1"/>
</dbReference>
<proteinExistence type="predicted"/>
<gene>
    <name evidence="10" type="ORF">PG991_004057</name>
</gene>
<feature type="compositionally biased region" description="Polar residues" evidence="8">
    <location>
        <begin position="97"/>
        <end position="122"/>
    </location>
</feature>
<dbReference type="PROSITE" id="PS00463">
    <property type="entry name" value="ZN2_CY6_FUNGAL_1"/>
    <property type="match status" value="1"/>
</dbReference>
<dbReference type="InterPro" id="IPR007219">
    <property type="entry name" value="XnlR_reg_dom"/>
</dbReference>
<evidence type="ECO:0000256" key="8">
    <source>
        <dbReference type="SAM" id="MobiDB-lite"/>
    </source>
</evidence>
<reference evidence="10 11" key="1">
    <citation type="submission" date="2023-01" db="EMBL/GenBank/DDBJ databases">
        <title>Analysis of 21 Apiospora genomes using comparative genomics revels a genus with tremendous synthesis potential of carbohydrate active enzymes and secondary metabolites.</title>
        <authorList>
            <person name="Sorensen T."/>
        </authorList>
    </citation>
    <scope>NUCLEOTIDE SEQUENCE [LARGE SCALE GENOMIC DNA]</scope>
    <source>
        <strain evidence="10 11">CBS 20057</strain>
    </source>
</reference>
<name>A0ABR1S5K5_9PEZI</name>
<keyword evidence="5" id="KW-0238">DNA-binding</keyword>
<dbReference type="InterPro" id="IPR036864">
    <property type="entry name" value="Zn2-C6_fun-type_DNA-bd_sf"/>
</dbReference>
<evidence type="ECO:0000259" key="9">
    <source>
        <dbReference type="PROSITE" id="PS50048"/>
    </source>
</evidence>
<dbReference type="Gene3D" id="4.10.240.10">
    <property type="entry name" value="Zn(2)-C6 fungal-type DNA-binding domain"/>
    <property type="match status" value="1"/>
</dbReference>
<dbReference type="PANTHER" id="PTHR31313">
    <property type="entry name" value="TY1 ENHANCER ACTIVATOR"/>
    <property type="match status" value="1"/>
</dbReference>
<keyword evidence="6" id="KW-0804">Transcription</keyword>
<dbReference type="Proteomes" id="UP001396898">
    <property type="component" value="Unassembled WGS sequence"/>
</dbReference>
<keyword evidence="4" id="KW-0805">Transcription regulation</keyword>
<dbReference type="PANTHER" id="PTHR31313:SF85">
    <property type="entry name" value="ZN(II)2CYS6 TRANSCRIPTION FACTOR (EUROFUNG)"/>
    <property type="match status" value="1"/>
</dbReference>
<keyword evidence="2" id="KW-0479">Metal-binding</keyword>
<evidence type="ECO:0000256" key="4">
    <source>
        <dbReference type="ARBA" id="ARBA00023015"/>
    </source>
</evidence>
<evidence type="ECO:0000313" key="10">
    <source>
        <dbReference type="EMBL" id="KAK8027001.1"/>
    </source>
</evidence>
<dbReference type="InterPro" id="IPR001138">
    <property type="entry name" value="Zn2Cys6_DnaBD"/>
</dbReference>
<feature type="domain" description="Zn(2)-C6 fungal-type" evidence="9">
    <location>
        <begin position="13"/>
        <end position="43"/>
    </location>
</feature>
<evidence type="ECO:0000256" key="1">
    <source>
        <dbReference type="ARBA" id="ARBA00004123"/>
    </source>
</evidence>
<sequence>MAGEKRKRPYGVSCLACREKKISCDGLRPRCGGCRDTHEECQVPASARPLRRLQNSRTPGGYKTPEPSVAQLTDRIMRMEERMRQMEEMLDLAPNHQGWSSPPGTPSAQGSTPATAPSQRDGTAQHMVHSPAETDDGAKYRLTVDASGNVTYHGLTSWIRGPNVASEAPPQPSSPIPPGLPGMADDPQYTRILQALATSKHISVAPKMGDALLDYYFCYSVFNIIDRSIFMRDMALGGPMFSEFLLMAMYTSATSKIDGLEPEDRVNQERLFSQLAKEYLAKEMEGPTKITTIQGLLLLSGRECATGNVSQGWNHAGLAFRMIHDLGIHLAPEKVAGVSDLSYEDRATRDRLFWSAFIWDKAISLAMGREPTFPPRRGRDPSTMADFDDDEGPWRAYYVNPLNCPRALVNYVYQPKRRVAAFRFLASLCLILHDIITELYSSEGALSPRQRMGFIARTRQRLENMWKSVPETMKFNATQPPPPPWIFMLQMLYHASSILLFRITLSPNDIATAAGHVGTCLEHSVTANQMAVSYTQMFGTRMTYVAMYSSFVAASFDIMLLEADNLDIQLDALNRLRLWLGIMEQGVVNVASINKSVHHISTSTRNIILRNPVLAGSEYVVLYPHAPPV</sequence>
<dbReference type="Pfam" id="PF04082">
    <property type="entry name" value="Fungal_trans"/>
    <property type="match status" value="1"/>
</dbReference>
<evidence type="ECO:0000256" key="7">
    <source>
        <dbReference type="ARBA" id="ARBA00023242"/>
    </source>
</evidence>
<keyword evidence="11" id="KW-1185">Reference proteome</keyword>
<protein>
    <recommendedName>
        <fullName evidence="9">Zn(2)-C6 fungal-type domain-containing protein</fullName>
    </recommendedName>
</protein>
<evidence type="ECO:0000313" key="11">
    <source>
        <dbReference type="Proteomes" id="UP001396898"/>
    </source>
</evidence>
<evidence type="ECO:0000256" key="2">
    <source>
        <dbReference type="ARBA" id="ARBA00022723"/>
    </source>
</evidence>